<keyword evidence="2 3" id="KW-0677">Repeat</keyword>
<evidence type="ECO:0000313" key="6">
    <source>
        <dbReference type="EMBL" id="PKU67886.1"/>
    </source>
</evidence>
<dbReference type="STRING" id="906689.A0A2I0VWU7"/>
<dbReference type="AlphaFoldDB" id="A0A2I0VWU7"/>
<dbReference type="Pfam" id="PF02861">
    <property type="entry name" value="Clp_N"/>
    <property type="match status" value="1"/>
</dbReference>
<feature type="region of interest" description="Disordered" evidence="4">
    <location>
        <begin position="159"/>
        <end position="188"/>
    </location>
</feature>
<dbReference type="SUPFAM" id="SSF52540">
    <property type="entry name" value="P-loop containing nucleoside triphosphate hydrolases"/>
    <property type="match status" value="1"/>
</dbReference>
<evidence type="ECO:0000313" key="7">
    <source>
        <dbReference type="Proteomes" id="UP000233837"/>
    </source>
</evidence>
<dbReference type="PROSITE" id="PS51903">
    <property type="entry name" value="CLP_R"/>
    <property type="match status" value="1"/>
</dbReference>
<dbReference type="EMBL" id="KZ503160">
    <property type="protein sequence ID" value="PKU67886.1"/>
    <property type="molecule type" value="Genomic_DNA"/>
</dbReference>
<sequence>MRAGGCSIHQSLTPDAAAIVKQAINLARRRGHAQVTPLHVANTMLSSSTGLLRSACLQSHSHPLQCKALELCFNVALNRLPAASSSSPLLPPQQPPSLSNALIAAFKRAQAHQRRGSIENQQQPLLSVKIELEQLIISILDDPSVSRVMREAGFSSTQVKSNVEQAISSEPNPNSNPKPKRTTPEKADEDITSLVESLMSSKKRSIVVVGECLANTEGVVKGLMERVDKGQVPEILRNLQFINLPLLSFSGMSRGEVEQKVSELKCLLLKNCCVGKGAVLYLEDIKWIAEFRANSYDERAGFYCPVEHVIMEIGRLVLSGINGGEDGGIRGGGGGGRFWLMGISTYQTYMRCKMGNPSLEIVWGLQPLTIPVGSLELSLNCDNCDAQSLHKSSVSGAWPVLQEDTEGNQLTCYTNFPIKFEKDAQASTTSTLPPWLQHYKEKSKKDARDQDCLNSINRLQNLTSEITLHFSSTSPSNSSISSYNKYHSTGAISLNQSQHPWKQNQVWSSEGISRAFPFTILNNSSANPNLTSTANTMDMENCYKFKEVNAENLKILCNALERKVPWQKAIIPEIASTILQCRAGMKRRNKEDTWLFFQGGDIGGKEKIAREIASLVFGYHTSFVALGLSSSSSTKSDSTDDARNKRSRSERSQGFLEMLAQALRENPHRVFLVEDIEQVDFHSQVGIKNAIEKGSFQSLEGEEVAVKDAIVILSCEAFDSRSRGCSPPVKQKIEREEGKDDQELCAKENNSYICLDLNLCAADNEAAESLWYGGESEKLLGAVDRAFFFKMPEDL</sequence>
<gene>
    <name evidence="6" type="primary">CLPB1</name>
    <name evidence="6" type="ORF">MA16_Dca022207</name>
</gene>
<evidence type="ECO:0000256" key="4">
    <source>
        <dbReference type="SAM" id="MobiDB-lite"/>
    </source>
</evidence>
<name>A0A2I0VWU7_9ASPA</name>
<dbReference type="SUPFAM" id="SSF81923">
    <property type="entry name" value="Double Clp-N motif"/>
    <property type="match status" value="1"/>
</dbReference>
<dbReference type="PANTHER" id="PTHR43572:SF31">
    <property type="entry name" value="PROTEIN SMAX1-LIKE 3"/>
    <property type="match status" value="1"/>
</dbReference>
<comment type="similarity">
    <text evidence="1">Belongs to the ClpA/ClpB family.</text>
</comment>
<dbReference type="InterPro" id="IPR058680">
    <property type="entry name" value="NBD_SMAX1-like"/>
</dbReference>
<dbReference type="Pfam" id="PF23569">
    <property type="entry name" value="NBD_SMAX1"/>
    <property type="match status" value="1"/>
</dbReference>
<evidence type="ECO:0000256" key="3">
    <source>
        <dbReference type="PROSITE-ProRule" id="PRU01251"/>
    </source>
</evidence>
<dbReference type="InterPro" id="IPR004176">
    <property type="entry name" value="Clp_R_N"/>
</dbReference>
<dbReference type="Gene3D" id="1.10.1780.10">
    <property type="entry name" value="Clp, N-terminal domain"/>
    <property type="match status" value="1"/>
</dbReference>
<dbReference type="OrthoDB" id="750498at2759"/>
<dbReference type="Proteomes" id="UP000233837">
    <property type="component" value="Unassembled WGS sequence"/>
</dbReference>
<evidence type="ECO:0000256" key="1">
    <source>
        <dbReference type="ARBA" id="ARBA00008675"/>
    </source>
</evidence>
<proteinExistence type="inferred from homology"/>
<dbReference type="InterPro" id="IPR051650">
    <property type="entry name" value="SL_signaling_regulator"/>
</dbReference>
<accession>A0A2I0VWU7</accession>
<dbReference type="Gene3D" id="3.40.50.300">
    <property type="entry name" value="P-loop containing nucleotide triphosphate hydrolases"/>
    <property type="match status" value="2"/>
</dbReference>
<evidence type="ECO:0000259" key="5">
    <source>
        <dbReference type="PROSITE" id="PS51903"/>
    </source>
</evidence>
<feature type="domain" description="Clp R" evidence="5">
    <location>
        <begin position="8"/>
        <end position="170"/>
    </location>
</feature>
<dbReference type="PANTHER" id="PTHR43572">
    <property type="entry name" value="CHAPERONE PROTEIN CLPD, CHLOROPLASTIC"/>
    <property type="match status" value="1"/>
</dbReference>
<dbReference type="InterPro" id="IPR036628">
    <property type="entry name" value="Clp_N_dom_sf"/>
</dbReference>
<organism evidence="6 7">
    <name type="scientific">Dendrobium catenatum</name>
    <dbReference type="NCBI Taxonomy" id="906689"/>
    <lineage>
        <taxon>Eukaryota</taxon>
        <taxon>Viridiplantae</taxon>
        <taxon>Streptophyta</taxon>
        <taxon>Embryophyta</taxon>
        <taxon>Tracheophyta</taxon>
        <taxon>Spermatophyta</taxon>
        <taxon>Magnoliopsida</taxon>
        <taxon>Liliopsida</taxon>
        <taxon>Asparagales</taxon>
        <taxon>Orchidaceae</taxon>
        <taxon>Epidendroideae</taxon>
        <taxon>Malaxideae</taxon>
        <taxon>Dendrobiinae</taxon>
        <taxon>Dendrobium</taxon>
    </lineage>
</organism>
<feature type="compositionally biased region" description="Low complexity" evidence="4">
    <location>
        <begin position="168"/>
        <end position="177"/>
    </location>
</feature>
<keyword evidence="7" id="KW-1185">Reference proteome</keyword>
<reference evidence="6 7" key="1">
    <citation type="journal article" date="2016" name="Sci. Rep.">
        <title>The Dendrobium catenatum Lindl. genome sequence provides insights into polysaccharide synthase, floral development and adaptive evolution.</title>
        <authorList>
            <person name="Zhang G.Q."/>
            <person name="Xu Q."/>
            <person name="Bian C."/>
            <person name="Tsai W.C."/>
            <person name="Yeh C.M."/>
            <person name="Liu K.W."/>
            <person name="Yoshida K."/>
            <person name="Zhang L.S."/>
            <person name="Chang S.B."/>
            <person name="Chen F."/>
            <person name="Shi Y."/>
            <person name="Su Y.Y."/>
            <person name="Zhang Y.Q."/>
            <person name="Chen L.J."/>
            <person name="Yin Y."/>
            <person name="Lin M."/>
            <person name="Huang H."/>
            <person name="Deng H."/>
            <person name="Wang Z.W."/>
            <person name="Zhu S.L."/>
            <person name="Zhao X."/>
            <person name="Deng C."/>
            <person name="Niu S.C."/>
            <person name="Huang J."/>
            <person name="Wang M."/>
            <person name="Liu G.H."/>
            <person name="Yang H.J."/>
            <person name="Xiao X.J."/>
            <person name="Hsiao Y.Y."/>
            <person name="Wu W.L."/>
            <person name="Chen Y.Y."/>
            <person name="Mitsuda N."/>
            <person name="Ohme-Takagi M."/>
            <person name="Luo Y.B."/>
            <person name="Van de Peer Y."/>
            <person name="Liu Z.J."/>
        </authorList>
    </citation>
    <scope>NUCLEOTIDE SEQUENCE [LARGE SCALE GENOMIC DNA]</scope>
    <source>
        <tissue evidence="6">The whole plant</tissue>
    </source>
</reference>
<protein>
    <submittedName>
        <fullName evidence="6">Chaperone protein ClpB1</fullName>
    </submittedName>
</protein>
<evidence type="ECO:0000256" key="2">
    <source>
        <dbReference type="ARBA" id="ARBA00022737"/>
    </source>
</evidence>
<dbReference type="InterPro" id="IPR027417">
    <property type="entry name" value="P-loop_NTPase"/>
</dbReference>
<feature type="compositionally biased region" description="Basic and acidic residues" evidence="4">
    <location>
        <begin position="637"/>
        <end position="651"/>
    </location>
</feature>
<feature type="region of interest" description="Disordered" evidence="4">
    <location>
        <begin position="629"/>
        <end position="652"/>
    </location>
</feature>
<reference evidence="6 7" key="2">
    <citation type="journal article" date="2017" name="Nature">
        <title>The Apostasia genome and the evolution of orchids.</title>
        <authorList>
            <person name="Zhang G.Q."/>
            <person name="Liu K.W."/>
            <person name="Li Z."/>
            <person name="Lohaus R."/>
            <person name="Hsiao Y.Y."/>
            <person name="Niu S.C."/>
            <person name="Wang J.Y."/>
            <person name="Lin Y.C."/>
            <person name="Xu Q."/>
            <person name="Chen L.J."/>
            <person name="Yoshida K."/>
            <person name="Fujiwara S."/>
            <person name="Wang Z.W."/>
            <person name="Zhang Y.Q."/>
            <person name="Mitsuda N."/>
            <person name="Wang M."/>
            <person name="Liu G.H."/>
            <person name="Pecoraro L."/>
            <person name="Huang H.X."/>
            <person name="Xiao X.J."/>
            <person name="Lin M."/>
            <person name="Wu X.Y."/>
            <person name="Wu W.L."/>
            <person name="Chen Y.Y."/>
            <person name="Chang S.B."/>
            <person name="Sakamoto S."/>
            <person name="Ohme-Takagi M."/>
            <person name="Yagi M."/>
            <person name="Zeng S.J."/>
            <person name="Shen C.Y."/>
            <person name="Yeh C.M."/>
            <person name="Luo Y.B."/>
            <person name="Tsai W.C."/>
            <person name="Van de Peer Y."/>
            <person name="Liu Z.J."/>
        </authorList>
    </citation>
    <scope>NUCLEOTIDE SEQUENCE [LARGE SCALE GENOMIC DNA]</scope>
    <source>
        <tissue evidence="6">The whole plant</tissue>
    </source>
</reference>